<evidence type="ECO:0000313" key="2">
    <source>
        <dbReference type="Proteomes" id="UP001157974"/>
    </source>
</evidence>
<dbReference type="AlphaFoldDB" id="A0AAV8V1R7"/>
<dbReference type="Proteomes" id="UP001157974">
    <property type="component" value="Unassembled WGS sequence"/>
</dbReference>
<protein>
    <submittedName>
        <fullName evidence="1">Uncharacterized protein</fullName>
    </submittedName>
</protein>
<keyword evidence="2" id="KW-1185">Reference proteome</keyword>
<gene>
    <name evidence="1" type="ORF">NDN08_007658</name>
</gene>
<sequence length="100" mass="10695">MRSGIGRLVRGTLNMPSGATRRTGGMGVHHRALRQGMRTDGFTAQRVLYARSIALCTRSSCSLSVSRGAGLTDACSLLWAEEDDDAPIGLSFNGTFAYLD</sequence>
<name>A0AAV8V1R7_9RHOD</name>
<proteinExistence type="predicted"/>
<reference evidence="1 2" key="1">
    <citation type="journal article" date="2023" name="Nat. Commun.">
        <title>Origin of minicircular mitochondrial genomes in red algae.</title>
        <authorList>
            <person name="Lee Y."/>
            <person name="Cho C.H."/>
            <person name="Lee Y.M."/>
            <person name="Park S.I."/>
            <person name="Yang J.H."/>
            <person name="West J.A."/>
            <person name="Bhattacharya D."/>
            <person name="Yoon H.S."/>
        </authorList>
    </citation>
    <scope>NUCLEOTIDE SEQUENCE [LARGE SCALE GENOMIC DNA]</scope>
    <source>
        <strain evidence="1 2">CCMP1338</strain>
        <tissue evidence="1">Whole cell</tissue>
    </source>
</reference>
<comment type="caution">
    <text evidence="1">The sequence shown here is derived from an EMBL/GenBank/DDBJ whole genome shotgun (WGS) entry which is preliminary data.</text>
</comment>
<organism evidence="1 2">
    <name type="scientific">Rhodosorus marinus</name>
    <dbReference type="NCBI Taxonomy" id="101924"/>
    <lineage>
        <taxon>Eukaryota</taxon>
        <taxon>Rhodophyta</taxon>
        <taxon>Stylonematophyceae</taxon>
        <taxon>Stylonematales</taxon>
        <taxon>Stylonemataceae</taxon>
        <taxon>Rhodosorus</taxon>
    </lineage>
</organism>
<accession>A0AAV8V1R7</accession>
<dbReference type="EMBL" id="JAMWBK010000002">
    <property type="protein sequence ID" value="KAJ8907547.1"/>
    <property type="molecule type" value="Genomic_DNA"/>
</dbReference>
<evidence type="ECO:0000313" key="1">
    <source>
        <dbReference type="EMBL" id="KAJ8907547.1"/>
    </source>
</evidence>